<evidence type="ECO:0000313" key="5">
    <source>
        <dbReference type="Proteomes" id="UP000011087"/>
    </source>
</evidence>
<dbReference type="EMBL" id="JH992968">
    <property type="protein sequence ID" value="EKX53914.1"/>
    <property type="molecule type" value="Genomic_DNA"/>
</dbReference>
<dbReference type="PROSITE" id="PS50030">
    <property type="entry name" value="UBA"/>
    <property type="match status" value="1"/>
</dbReference>
<evidence type="ECO:0000256" key="1">
    <source>
        <dbReference type="SAM" id="MobiDB-lite"/>
    </source>
</evidence>
<organism evidence="3">
    <name type="scientific">Guillardia theta (strain CCMP2712)</name>
    <name type="common">Cryptophyte</name>
    <dbReference type="NCBI Taxonomy" id="905079"/>
    <lineage>
        <taxon>Eukaryota</taxon>
        <taxon>Cryptophyceae</taxon>
        <taxon>Pyrenomonadales</taxon>
        <taxon>Geminigeraceae</taxon>
        <taxon>Guillardia</taxon>
    </lineage>
</organism>
<dbReference type="AlphaFoldDB" id="L1K039"/>
<dbReference type="SMART" id="SM00165">
    <property type="entry name" value="UBA"/>
    <property type="match status" value="1"/>
</dbReference>
<gene>
    <name evidence="3" type="ORF">GUITHDRAFT_100163</name>
</gene>
<feature type="region of interest" description="Disordered" evidence="1">
    <location>
        <begin position="110"/>
        <end position="137"/>
    </location>
</feature>
<evidence type="ECO:0000313" key="3">
    <source>
        <dbReference type="EMBL" id="EKX53914.1"/>
    </source>
</evidence>
<feature type="compositionally biased region" description="Basic and acidic residues" evidence="1">
    <location>
        <begin position="24"/>
        <end position="33"/>
    </location>
</feature>
<dbReference type="GeneID" id="17310866"/>
<sequence>MDGKIDLWSEGMLDRSPGAPYPVDRTRRPDIDARNQQPSPFIQELDVAVLTAKRMIKEHQSAQCLIELKTRLQHIDEKIHDKILRFTQGEMVEDMEAGAAYLPDDCEETQRDLPLGKASGSHGASTSKTSTESRGAKSWDANVIKQLQELGFDHSQVLNALNAADGNMERAANYLLGIH</sequence>
<proteinExistence type="predicted"/>
<dbReference type="RefSeq" id="XP_005840894.1">
    <property type="nucleotide sequence ID" value="XM_005840837.1"/>
</dbReference>
<reference evidence="4" key="3">
    <citation type="submission" date="2016-03" db="UniProtKB">
        <authorList>
            <consortium name="EnsemblProtists"/>
        </authorList>
    </citation>
    <scope>IDENTIFICATION</scope>
</reference>
<dbReference type="Gene3D" id="1.10.8.10">
    <property type="entry name" value="DNA helicase RuvA subunit, C-terminal domain"/>
    <property type="match status" value="1"/>
</dbReference>
<feature type="region of interest" description="Disordered" evidence="1">
    <location>
        <begin position="16"/>
        <end position="37"/>
    </location>
</feature>
<evidence type="ECO:0000259" key="2">
    <source>
        <dbReference type="PROSITE" id="PS50030"/>
    </source>
</evidence>
<dbReference type="InterPro" id="IPR009060">
    <property type="entry name" value="UBA-like_sf"/>
</dbReference>
<dbReference type="Proteomes" id="UP000011087">
    <property type="component" value="Unassembled WGS sequence"/>
</dbReference>
<reference evidence="5" key="2">
    <citation type="submission" date="2012-11" db="EMBL/GenBank/DDBJ databases">
        <authorList>
            <person name="Kuo A."/>
            <person name="Curtis B.A."/>
            <person name="Tanifuji G."/>
            <person name="Burki F."/>
            <person name="Gruber A."/>
            <person name="Irimia M."/>
            <person name="Maruyama S."/>
            <person name="Arias M.C."/>
            <person name="Ball S.G."/>
            <person name="Gile G.H."/>
            <person name="Hirakawa Y."/>
            <person name="Hopkins J.F."/>
            <person name="Rensing S.A."/>
            <person name="Schmutz J."/>
            <person name="Symeonidi A."/>
            <person name="Elias M."/>
            <person name="Eveleigh R.J."/>
            <person name="Herman E.K."/>
            <person name="Klute M.J."/>
            <person name="Nakayama T."/>
            <person name="Obornik M."/>
            <person name="Reyes-Prieto A."/>
            <person name="Armbrust E.V."/>
            <person name="Aves S.J."/>
            <person name="Beiko R.G."/>
            <person name="Coutinho P."/>
            <person name="Dacks J.B."/>
            <person name="Durnford D.G."/>
            <person name="Fast N.M."/>
            <person name="Green B.R."/>
            <person name="Grisdale C."/>
            <person name="Hempe F."/>
            <person name="Henrissat B."/>
            <person name="Hoppner M.P."/>
            <person name="Ishida K.-I."/>
            <person name="Kim E."/>
            <person name="Koreny L."/>
            <person name="Kroth P.G."/>
            <person name="Liu Y."/>
            <person name="Malik S.-B."/>
            <person name="Maier U.G."/>
            <person name="McRose D."/>
            <person name="Mock T."/>
            <person name="Neilson J.A."/>
            <person name="Onodera N.T."/>
            <person name="Poole A.M."/>
            <person name="Pritham E.J."/>
            <person name="Richards T.A."/>
            <person name="Rocap G."/>
            <person name="Roy S.W."/>
            <person name="Sarai C."/>
            <person name="Schaack S."/>
            <person name="Shirato S."/>
            <person name="Slamovits C.H."/>
            <person name="Spencer D.F."/>
            <person name="Suzuki S."/>
            <person name="Worden A.Z."/>
            <person name="Zauner S."/>
            <person name="Barry K."/>
            <person name="Bell C."/>
            <person name="Bharti A.K."/>
            <person name="Crow J.A."/>
            <person name="Grimwood J."/>
            <person name="Kramer R."/>
            <person name="Lindquist E."/>
            <person name="Lucas S."/>
            <person name="Salamov A."/>
            <person name="McFadden G.I."/>
            <person name="Lane C.E."/>
            <person name="Keeling P.J."/>
            <person name="Gray M.W."/>
            <person name="Grigoriev I.V."/>
            <person name="Archibald J.M."/>
        </authorList>
    </citation>
    <scope>NUCLEOTIDE SEQUENCE</scope>
    <source>
        <strain evidence="5">CCMP2712</strain>
    </source>
</reference>
<dbReference type="SUPFAM" id="SSF46934">
    <property type="entry name" value="UBA-like"/>
    <property type="match status" value="1"/>
</dbReference>
<dbReference type="Pfam" id="PF00627">
    <property type="entry name" value="UBA"/>
    <property type="match status" value="1"/>
</dbReference>
<evidence type="ECO:0000313" key="4">
    <source>
        <dbReference type="EnsemblProtists" id="EKX53914"/>
    </source>
</evidence>
<dbReference type="KEGG" id="gtt:GUITHDRAFT_100163"/>
<dbReference type="EnsemblProtists" id="EKX53914">
    <property type="protein sequence ID" value="EKX53914"/>
    <property type="gene ID" value="GUITHDRAFT_100163"/>
</dbReference>
<dbReference type="HOGENOM" id="CLU_1506189_0_0_1"/>
<accession>L1K039</accession>
<dbReference type="FunFam" id="1.10.8.10:FF:000003">
    <property type="entry name" value="UV excision repair protein RAD23 homolog"/>
    <property type="match status" value="1"/>
</dbReference>
<dbReference type="PaxDb" id="55529-EKX53914"/>
<feature type="compositionally biased region" description="Polar residues" evidence="1">
    <location>
        <begin position="122"/>
        <end position="133"/>
    </location>
</feature>
<keyword evidence="5" id="KW-1185">Reference proteome</keyword>
<dbReference type="OrthoDB" id="1047367at2759"/>
<dbReference type="InterPro" id="IPR015940">
    <property type="entry name" value="UBA"/>
</dbReference>
<feature type="domain" description="UBA" evidence="2">
    <location>
        <begin position="138"/>
        <end position="178"/>
    </location>
</feature>
<protein>
    <recommendedName>
        <fullName evidence="2">UBA domain-containing protein</fullName>
    </recommendedName>
</protein>
<reference evidence="3 5" key="1">
    <citation type="journal article" date="2012" name="Nature">
        <title>Algal genomes reveal evolutionary mosaicism and the fate of nucleomorphs.</title>
        <authorList>
            <consortium name="DOE Joint Genome Institute"/>
            <person name="Curtis B.A."/>
            <person name="Tanifuji G."/>
            <person name="Burki F."/>
            <person name="Gruber A."/>
            <person name="Irimia M."/>
            <person name="Maruyama S."/>
            <person name="Arias M.C."/>
            <person name="Ball S.G."/>
            <person name="Gile G.H."/>
            <person name="Hirakawa Y."/>
            <person name="Hopkins J.F."/>
            <person name="Kuo A."/>
            <person name="Rensing S.A."/>
            <person name="Schmutz J."/>
            <person name="Symeonidi A."/>
            <person name="Elias M."/>
            <person name="Eveleigh R.J."/>
            <person name="Herman E.K."/>
            <person name="Klute M.J."/>
            <person name="Nakayama T."/>
            <person name="Obornik M."/>
            <person name="Reyes-Prieto A."/>
            <person name="Armbrust E.V."/>
            <person name="Aves S.J."/>
            <person name="Beiko R.G."/>
            <person name="Coutinho P."/>
            <person name="Dacks J.B."/>
            <person name="Durnford D.G."/>
            <person name="Fast N.M."/>
            <person name="Green B.R."/>
            <person name="Grisdale C.J."/>
            <person name="Hempel F."/>
            <person name="Henrissat B."/>
            <person name="Hoppner M.P."/>
            <person name="Ishida K."/>
            <person name="Kim E."/>
            <person name="Koreny L."/>
            <person name="Kroth P.G."/>
            <person name="Liu Y."/>
            <person name="Malik S.B."/>
            <person name="Maier U.G."/>
            <person name="McRose D."/>
            <person name="Mock T."/>
            <person name="Neilson J.A."/>
            <person name="Onodera N.T."/>
            <person name="Poole A.M."/>
            <person name="Pritham E.J."/>
            <person name="Richards T.A."/>
            <person name="Rocap G."/>
            <person name="Roy S.W."/>
            <person name="Sarai C."/>
            <person name="Schaack S."/>
            <person name="Shirato S."/>
            <person name="Slamovits C.H."/>
            <person name="Spencer D.F."/>
            <person name="Suzuki S."/>
            <person name="Worden A.Z."/>
            <person name="Zauner S."/>
            <person name="Barry K."/>
            <person name="Bell C."/>
            <person name="Bharti A.K."/>
            <person name="Crow J.A."/>
            <person name="Grimwood J."/>
            <person name="Kramer R."/>
            <person name="Lindquist E."/>
            <person name="Lucas S."/>
            <person name="Salamov A."/>
            <person name="McFadden G.I."/>
            <person name="Lane C.E."/>
            <person name="Keeling P.J."/>
            <person name="Gray M.W."/>
            <person name="Grigoriev I.V."/>
            <person name="Archibald J.M."/>
        </authorList>
    </citation>
    <scope>NUCLEOTIDE SEQUENCE</scope>
    <source>
        <strain evidence="3 5">CCMP2712</strain>
    </source>
</reference>
<name>L1K039_GUITC</name>